<keyword evidence="2 5" id="KW-0812">Transmembrane</keyword>
<dbReference type="Pfam" id="PF01957">
    <property type="entry name" value="NfeD"/>
    <property type="match status" value="1"/>
</dbReference>
<dbReference type="PANTHER" id="PTHR33507">
    <property type="entry name" value="INNER MEMBRANE PROTEIN YBBJ"/>
    <property type="match status" value="1"/>
</dbReference>
<proteinExistence type="predicted"/>
<evidence type="ECO:0000256" key="3">
    <source>
        <dbReference type="ARBA" id="ARBA00022989"/>
    </source>
</evidence>
<evidence type="ECO:0000313" key="8">
    <source>
        <dbReference type="Proteomes" id="UP001156870"/>
    </source>
</evidence>
<feature type="transmembrane region" description="Helical" evidence="5">
    <location>
        <begin position="54"/>
        <end position="73"/>
    </location>
</feature>
<evidence type="ECO:0000256" key="4">
    <source>
        <dbReference type="ARBA" id="ARBA00023136"/>
    </source>
</evidence>
<comment type="caution">
    <text evidence="7">The sequence shown here is derived from an EMBL/GenBank/DDBJ whole genome shotgun (WGS) entry which is preliminary data.</text>
</comment>
<keyword evidence="4 5" id="KW-0472">Membrane</keyword>
<keyword evidence="8" id="KW-1185">Reference proteome</keyword>
<comment type="subcellular location">
    <subcellularLocation>
        <location evidence="1">Membrane</location>
        <topology evidence="1">Multi-pass membrane protein</topology>
    </subcellularLocation>
</comment>
<feature type="transmembrane region" description="Helical" evidence="5">
    <location>
        <begin position="29"/>
        <end position="48"/>
    </location>
</feature>
<dbReference type="SUPFAM" id="SSF141322">
    <property type="entry name" value="NfeD domain-like"/>
    <property type="match status" value="1"/>
</dbReference>
<feature type="domain" description="NfeD-like C-terminal" evidence="6">
    <location>
        <begin position="90"/>
        <end position="148"/>
    </location>
</feature>
<evidence type="ECO:0000313" key="7">
    <source>
        <dbReference type="EMBL" id="GLS24646.1"/>
    </source>
</evidence>
<accession>A0AA37T3B0</accession>
<organism evidence="7 8">
    <name type="scientific">Marinibactrum halimedae</name>
    <dbReference type="NCBI Taxonomy" id="1444977"/>
    <lineage>
        <taxon>Bacteria</taxon>
        <taxon>Pseudomonadati</taxon>
        <taxon>Pseudomonadota</taxon>
        <taxon>Gammaproteobacteria</taxon>
        <taxon>Cellvibrionales</taxon>
        <taxon>Cellvibrionaceae</taxon>
        <taxon>Marinibactrum</taxon>
    </lineage>
</organism>
<evidence type="ECO:0000256" key="1">
    <source>
        <dbReference type="ARBA" id="ARBA00004141"/>
    </source>
</evidence>
<protein>
    <recommendedName>
        <fullName evidence="6">NfeD-like C-terminal domain-containing protein</fullName>
    </recommendedName>
</protein>
<dbReference type="InterPro" id="IPR002810">
    <property type="entry name" value="NfeD-like_C"/>
</dbReference>
<keyword evidence="3 5" id="KW-1133">Transmembrane helix</keyword>
<evidence type="ECO:0000256" key="2">
    <source>
        <dbReference type="ARBA" id="ARBA00022692"/>
    </source>
</evidence>
<feature type="transmembrane region" description="Helical" evidence="5">
    <location>
        <begin position="6"/>
        <end position="24"/>
    </location>
</feature>
<gene>
    <name evidence="7" type="ORF">GCM10007877_03600</name>
</gene>
<evidence type="ECO:0000256" key="5">
    <source>
        <dbReference type="SAM" id="Phobius"/>
    </source>
</evidence>
<dbReference type="InterPro" id="IPR052165">
    <property type="entry name" value="Membrane_assoc_protease"/>
</dbReference>
<sequence length="149" mass="16099">MTGVSPFLFYLFLGAGLIAIELLVFQLSVFWLLFIGFGAIFAALIAWAVPEASWVLTTSIFASSSLFLSVIFYKPLQRWNKKPGLISGNDAIGKEVSVISPITSAQKGKVQWSGADWQAELEKGGVDLAVGDNAVIVAVEGIHLIVRKK</sequence>
<dbReference type="PANTHER" id="PTHR33507:SF3">
    <property type="entry name" value="INNER MEMBRANE PROTEIN YBBJ"/>
    <property type="match status" value="1"/>
</dbReference>
<evidence type="ECO:0000259" key="6">
    <source>
        <dbReference type="Pfam" id="PF01957"/>
    </source>
</evidence>
<dbReference type="EMBL" id="BSPD01000016">
    <property type="protein sequence ID" value="GLS24646.1"/>
    <property type="molecule type" value="Genomic_DNA"/>
</dbReference>
<dbReference type="InterPro" id="IPR012340">
    <property type="entry name" value="NA-bd_OB-fold"/>
</dbReference>
<dbReference type="RefSeq" id="WP_232595706.1">
    <property type="nucleotide sequence ID" value="NZ_BSPD01000016.1"/>
</dbReference>
<dbReference type="Gene3D" id="2.40.50.140">
    <property type="entry name" value="Nucleic acid-binding proteins"/>
    <property type="match status" value="1"/>
</dbReference>
<dbReference type="Proteomes" id="UP001156870">
    <property type="component" value="Unassembled WGS sequence"/>
</dbReference>
<dbReference type="AlphaFoldDB" id="A0AA37T3B0"/>
<name>A0AA37T3B0_9GAMM</name>
<reference evidence="7 8" key="1">
    <citation type="journal article" date="2014" name="Int. J. Syst. Evol. Microbiol.">
        <title>Complete genome sequence of Corynebacterium casei LMG S-19264T (=DSM 44701T), isolated from a smear-ripened cheese.</title>
        <authorList>
            <consortium name="US DOE Joint Genome Institute (JGI-PGF)"/>
            <person name="Walter F."/>
            <person name="Albersmeier A."/>
            <person name="Kalinowski J."/>
            <person name="Ruckert C."/>
        </authorList>
    </citation>
    <scope>NUCLEOTIDE SEQUENCE [LARGE SCALE GENOMIC DNA]</scope>
    <source>
        <strain evidence="7 8">NBRC 110095</strain>
    </source>
</reference>
<dbReference type="GO" id="GO:0005886">
    <property type="term" value="C:plasma membrane"/>
    <property type="evidence" value="ECO:0007669"/>
    <property type="project" value="TreeGrafter"/>
</dbReference>